<reference evidence="1 2" key="1">
    <citation type="submission" date="2023-05" db="EMBL/GenBank/DDBJ databases">
        <title>Metabolic capabilities are highly conserved among human nasal-associated Corynebacterium species in pangenomic analyses.</title>
        <authorList>
            <person name="Tran T.H."/>
            <person name="Roberts A.Q."/>
            <person name="Escapa I.F."/>
            <person name="Gao W."/>
            <person name="Conlan S."/>
            <person name="Kong H."/>
            <person name="Segre J.A."/>
            <person name="Kelly M.S."/>
            <person name="Lemon K.P."/>
        </authorList>
    </citation>
    <scope>NUCLEOTIDE SEQUENCE [LARGE SCALE GENOMIC DNA]</scope>
    <source>
        <strain evidence="1 2">KPL3802</strain>
    </source>
</reference>
<organism evidence="1 2">
    <name type="scientific">Corynebacterium accolens</name>
    <dbReference type="NCBI Taxonomy" id="38284"/>
    <lineage>
        <taxon>Bacteria</taxon>
        <taxon>Bacillati</taxon>
        <taxon>Actinomycetota</taxon>
        <taxon>Actinomycetes</taxon>
        <taxon>Mycobacteriales</taxon>
        <taxon>Corynebacteriaceae</taxon>
        <taxon>Corynebacterium</taxon>
    </lineage>
</organism>
<evidence type="ECO:0000313" key="2">
    <source>
        <dbReference type="Proteomes" id="UP001239414"/>
    </source>
</evidence>
<dbReference type="EMBL" id="JASNUO010000006">
    <property type="protein sequence ID" value="MDK4247883.1"/>
    <property type="molecule type" value="Genomic_DNA"/>
</dbReference>
<sequence length="156" mass="17692">MTRLQDYARQLTSPMELLGEVFGLAEADLRRLGISRQESRELLLLADAYFGPTSFTRRQRTCRATKHCLTTLKLIEKYVSRTKTKRDAWALRAELCGTSGDIDKLARTRLKEMCPPRQPRVARFKPAGATERRAFFSISSANSRTASTNSWCSSLT</sequence>
<accession>A0ABT7FQK6</accession>
<proteinExistence type="predicted"/>
<gene>
    <name evidence="1" type="ORF">QPX34_07565</name>
</gene>
<dbReference type="Proteomes" id="UP001239414">
    <property type="component" value="Unassembled WGS sequence"/>
</dbReference>
<comment type="caution">
    <text evidence="1">The sequence shown here is derived from an EMBL/GenBank/DDBJ whole genome shotgun (WGS) entry which is preliminary data.</text>
</comment>
<dbReference type="RefSeq" id="WP_284610430.1">
    <property type="nucleotide sequence ID" value="NZ_JASNUO010000006.1"/>
</dbReference>
<protein>
    <recommendedName>
        <fullName evidence="3">HNH endonuclease</fullName>
    </recommendedName>
</protein>
<keyword evidence="2" id="KW-1185">Reference proteome</keyword>
<name>A0ABT7FQK6_9CORY</name>
<evidence type="ECO:0008006" key="3">
    <source>
        <dbReference type="Google" id="ProtNLM"/>
    </source>
</evidence>
<evidence type="ECO:0000313" key="1">
    <source>
        <dbReference type="EMBL" id="MDK4247883.1"/>
    </source>
</evidence>